<organism evidence="1">
    <name type="scientific">Arundo donax</name>
    <name type="common">Giant reed</name>
    <name type="synonym">Donax arundinaceus</name>
    <dbReference type="NCBI Taxonomy" id="35708"/>
    <lineage>
        <taxon>Eukaryota</taxon>
        <taxon>Viridiplantae</taxon>
        <taxon>Streptophyta</taxon>
        <taxon>Embryophyta</taxon>
        <taxon>Tracheophyta</taxon>
        <taxon>Spermatophyta</taxon>
        <taxon>Magnoliopsida</taxon>
        <taxon>Liliopsida</taxon>
        <taxon>Poales</taxon>
        <taxon>Poaceae</taxon>
        <taxon>PACMAD clade</taxon>
        <taxon>Arundinoideae</taxon>
        <taxon>Arundineae</taxon>
        <taxon>Arundo</taxon>
    </lineage>
</organism>
<dbReference type="EMBL" id="GBRH01236029">
    <property type="protein sequence ID" value="JAD61866.1"/>
    <property type="molecule type" value="Transcribed_RNA"/>
</dbReference>
<dbReference type="AlphaFoldDB" id="A0A0A9BET9"/>
<reference evidence="1" key="1">
    <citation type="submission" date="2014-09" db="EMBL/GenBank/DDBJ databases">
        <authorList>
            <person name="Magalhaes I.L.F."/>
            <person name="Oliveira U."/>
            <person name="Santos F.R."/>
            <person name="Vidigal T.H.D.A."/>
            <person name="Brescovit A.D."/>
            <person name="Santos A.J."/>
        </authorList>
    </citation>
    <scope>NUCLEOTIDE SEQUENCE</scope>
    <source>
        <tissue evidence="1">Shoot tissue taken approximately 20 cm above the soil surface</tissue>
    </source>
</reference>
<name>A0A0A9BET9_ARUDO</name>
<evidence type="ECO:0000313" key="1">
    <source>
        <dbReference type="EMBL" id="JAD61866.1"/>
    </source>
</evidence>
<protein>
    <submittedName>
        <fullName evidence="1">Uncharacterized protein</fullName>
    </submittedName>
</protein>
<sequence length="31" mass="3560">MYDLQHIVSINTLSCSCSPVFIGSRWMEQTI</sequence>
<proteinExistence type="predicted"/>
<accession>A0A0A9BET9</accession>
<reference evidence="1" key="2">
    <citation type="journal article" date="2015" name="Data Brief">
        <title>Shoot transcriptome of the giant reed, Arundo donax.</title>
        <authorList>
            <person name="Barrero R.A."/>
            <person name="Guerrero F.D."/>
            <person name="Moolhuijzen P."/>
            <person name="Goolsby J.A."/>
            <person name="Tidwell J."/>
            <person name="Bellgard S.E."/>
            <person name="Bellgard M.I."/>
        </authorList>
    </citation>
    <scope>NUCLEOTIDE SEQUENCE</scope>
    <source>
        <tissue evidence="1">Shoot tissue taken approximately 20 cm above the soil surface</tissue>
    </source>
</reference>